<dbReference type="EMBL" id="CP020919">
    <property type="protein sequence ID" value="AWG25771.1"/>
    <property type="molecule type" value="Genomic_DNA"/>
</dbReference>
<dbReference type="Proteomes" id="UP000244677">
    <property type="component" value="Chromosome"/>
</dbReference>
<dbReference type="InterPro" id="IPR026444">
    <property type="entry name" value="Secre_tail"/>
</dbReference>
<gene>
    <name evidence="3" type="ORF">FK004_11335</name>
</gene>
<evidence type="ECO:0000313" key="3">
    <source>
        <dbReference type="EMBL" id="AWG25771.1"/>
    </source>
</evidence>
<dbReference type="RefSeq" id="WP_108737343.1">
    <property type="nucleotide sequence ID" value="NZ_CP020919.1"/>
</dbReference>
<dbReference type="KEGG" id="fki:FK004_11335"/>
<protein>
    <recommendedName>
        <fullName evidence="2">Secretion system C-terminal sorting domain-containing protein</fullName>
    </recommendedName>
</protein>
<dbReference type="Pfam" id="PF18962">
    <property type="entry name" value="Por_Secre_tail"/>
    <property type="match status" value="1"/>
</dbReference>
<feature type="domain" description="Secretion system C-terminal sorting" evidence="2">
    <location>
        <begin position="254"/>
        <end position="317"/>
    </location>
</feature>
<proteinExistence type="predicted"/>
<organism evidence="3 4">
    <name type="scientific">Flavobacterium kingsejongi</name>
    <dbReference type="NCBI Taxonomy" id="1678728"/>
    <lineage>
        <taxon>Bacteria</taxon>
        <taxon>Pseudomonadati</taxon>
        <taxon>Bacteroidota</taxon>
        <taxon>Flavobacteriia</taxon>
        <taxon>Flavobacteriales</taxon>
        <taxon>Flavobacteriaceae</taxon>
        <taxon>Flavobacterium</taxon>
    </lineage>
</organism>
<sequence length="324" mass="36122">MAIPLNEIPISSFCTNANSLNLKRTIPINYSGRPKAIKISNVFSFREWSSFETSNVLQNSFNGSLILNPENISNLGWSPSGKANFNPKNIELKNGTPNYTVIQISQKISGEIGELNGLPKRLKIKLLTRNFPTSTTNNDDFYIKILKSNDATNSVWEGRGTYLTNNTSNATYNNFNTYSITPNIDFDSNSDYWLLIDSSAPTLANSQIKSIVIEPGINNYSSINSTATAAEKDDTQDETEELQRIVVDNTIKFYPNPVKEKLTIEVKNGDLLKKVEVFDEVGKYIGDFTNMLNNNTIDITSLPSGNYIIKTISLTNTSEVIIKK</sequence>
<keyword evidence="4" id="KW-1185">Reference proteome</keyword>
<name>A0A2S1LQ23_9FLAO</name>
<dbReference type="NCBIfam" id="TIGR04183">
    <property type="entry name" value="Por_Secre_tail"/>
    <property type="match status" value="1"/>
</dbReference>
<keyword evidence="1" id="KW-0732">Signal</keyword>
<evidence type="ECO:0000313" key="4">
    <source>
        <dbReference type="Proteomes" id="UP000244677"/>
    </source>
</evidence>
<evidence type="ECO:0000256" key="1">
    <source>
        <dbReference type="ARBA" id="ARBA00022729"/>
    </source>
</evidence>
<accession>A0A2S1LQ23</accession>
<reference evidence="3 4" key="1">
    <citation type="submission" date="2017-04" db="EMBL/GenBank/DDBJ databases">
        <title>Complete genome sequence of Flavobacterium kingsejong AJ004.</title>
        <authorList>
            <person name="Lee P.C."/>
        </authorList>
    </citation>
    <scope>NUCLEOTIDE SEQUENCE [LARGE SCALE GENOMIC DNA]</scope>
    <source>
        <strain evidence="3 4">AJ004</strain>
    </source>
</reference>
<evidence type="ECO:0000259" key="2">
    <source>
        <dbReference type="Pfam" id="PF18962"/>
    </source>
</evidence>
<dbReference type="AlphaFoldDB" id="A0A2S1LQ23"/>
<dbReference type="OrthoDB" id="849076at2"/>